<dbReference type="SUPFAM" id="SSF53474">
    <property type="entry name" value="alpha/beta-Hydrolases"/>
    <property type="match status" value="1"/>
</dbReference>
<reference evidence="4" key="1">
    <citation type="submission" date="2020-12" db="EMBL/GenBank/DDBJ databases">
        <title>The genome sequence of Inhella sp. 1Y17.</title>
        <authorList>
            <person name="Liu Y."/>
        </authorList>
    </citation>
    <scope>NUCLEOTIDE SEQUENCE</scope>
    <source>
        <strain evidence="4">1Y17</strain>
    </source>
</reference>
<feature type="signal peptide" evidence="2">
    <location>
        <begin position="1"/>
        <end position="20"/>
    </location>
</feature>
<dbReference type="PANTHER" id="PTHR42776:SF27">
    <property type="entry name" value="DIPEPTIDYL PEPTIDASE FAMILY MEMBER 6"/>
    <property type="match status" value="1"/>
</dbReference>
<evidence type="ECO:0000313" key="4">
    <source>
        <dbReference type="EMBL" id="MBH9575357.1"/>
    </source>
</evidence>
<feature type="chain" id="PRO_5037781610" evidence="2">
    <location>
        <begin position="21"/>
        <end position="691"/>
    </location>
</feature>
<dbReference type="PANTHER" id="PTHR42776">
    <property type="entry name" value="SERINE PEPTIDASE S9 FAMILY MEMBER"/>
    <property type="match status" value="1"/>
</dbReference>
<proteinExistence type="predicted"/>
<comment type="caution">
    <text evidence="4">The sequence shown here is derived from an EMBL/GenBank/DDBJ whole genome shotgun (WGS) entry which is preliminary data.</text>
</comment>
<evidence type="ECO:0000256" key="1">
    <source>
        <dbReference type="ARBA" id="ARBA00022801"/>
    </source>
</evidence>
<accession>A0A931NCA4</accession>
<dbReference type="RefSeq" id="WP_198108982.1">
    <property type="nucleotide sequence ID" value="NZ_JAEDAK010000001.1"/>
</dbReference>
<dbReference type="SUPFAM" id="SSF82171">
    <property type="entry name" value="DPP6 N-terminal domain-like"/>
    <property type="match status" value="1"/>
</dbReference>
<dbReference type="Pfam" id="PF00326">
    <property type="entry name" value="Peptidase_S9"/>
    <property type="match status" value="1"/>
</dbReference>
<sequence length="691" mass="76418">MFRTLAAGALALACALPSLAGTPEPPAAELFFKPPAVREQRLSPSGRRLAISTEVRGRVGLFVIDLQATDFQPSRAALFQDADIREFNWVDDERLIFSVVDLQAGLGEDYRVAPGLFAARFDGKELRTLVERHGRGFVTTAERVNTLPWNHQLLLVPAAAEDAAGARADEVVVGELDFDGKDLRSVTPRWLNTRTGRVRDMDLIGTPPGVLQWWFTPQGQPRAALSRHQGKDRLHWFHAPKEGEPGRWQQLVEAPIYKLPYHPAWVGQGQQLYVTHQGGPAGETQVAAFDFTRLAPAKTLVDAPGFDFRGELLGDAQGARLLGIRIDTDAEQTIWLDPARKALQVLADEALPGRSNRISCRRCGADDAVMVVHSWSDRQPGQLLLWRKAAPAGARWQLISSQQPGIEPKQMATLDLVRIKARDGRNLPVWLTKPADVQPGQPRPALLLVHGGPWVRHGHWRWDPMAQFLASRGYLVIEPEFRGSDGYGAAHLQAGNKQWGQAMQDDVADALLWAQKQGLASDQACILGGSYGGYSTLMGLIRHPELYRCGSAWVAVADLMLYLEGGWFVSDDISEVGRRHGLPERVGHAERDRAMLLAHSPVEQAHRIRAPLQLIWGSHDRRVPIEHGQRLRSAMKKAGHEPEWVVYEGEAHGWRKLENRVDMALKIEAFLARHLQSGSSSSAPAGAAVSQ</sequence>
<dbReference type="Gene3D" id="3.40.50.1820">
    <property type="entry name" value="alpha/beta hydrolase"/>
    <property type="match status" value="1"/>
</dbReference>
<dbReference type="InterPro" id="IPR001375">
    <property type="entry name" value="Peptidase_S9_cat"/>
</dbReference>
<dbReference type="InterPro" id="IPR029058">
    <property type="entry name" value="AB_hydrolase_fold"/>
</dbReference>
<gene>
    <name evidence="4" type="ORF">I7X39_00425</name>
</gene>
<organism evidence="4 5">
    <name type="scientific">Inhella proteolytica</name>
    <dbReference type="NCBI Taxonomy" id="2795029"/>
    <lineage>
        <taxon>Bacteria</taxon>
        <taxon>Pseudomonadati</taxon>
        <taxon>Pseudomonadota</taxon>
        <taxon>Betaproteobacteria</taxon>
        <taxon>Burkholderiales</taxon>
        <taxon>Sphaerotilaceae</taxon>
        <taxon>Inhella</taxon>
    </lineage>
</organism>
<dbReference type="AlphaFoldDB" id="A0A931NCA4"/>
<dbReference type="GO" id="GO:0006508">
    <property type="term" value="P:proteolysis"/>
    <property type="evidence" value="ECO:0007669"/>
    <property type="project" value="InterPro"/>
</dbReference>
<feature type="domain" description="Peptidase S9 prolyl oligopeptidase catalytic" evidence="3">
    <location>
        <begin position="464"/>
        <end position="677"/>
    </location>
</feature>
<protein>
    <submittedName>
        <fullName evidence="4">S9 family peptidase</fullName>
    </submittedName>
</protein>
<dbReference type="GO" id="GO:0004252">
    <property type="term" value="F:serine-type endopeptidase activity"/>
    <property type="evidence" value="ECO:0007669"/>
    <property type="project" value="TreeGrafter"/>
</dbReference>
<evidence type="ECO:0000259" key="3">
    <source>
        <dbReference type="Pfam" id="PF00326"/>
    </source>
</evidence>
<name>A0A931NCA4_9BURK</name>
<keyword evidence="5" id="KW-1185">Reference proteome</keyword>
<dbReference type="Proteomes" id="UP000613266">
    <property type="component" value="Unassembled WGS sequence"/>
</dbReference>
<evidence type="ECO:0000313" key="5">
    <source>
        <dbReference type="Proteomes" id="UP000613266"/>
    </source>
</evidence>
<dbReference type="EMBL" id="JAEDAK010000001">
    <property type="protein sequence ID" value="MBH9575357.1"/>
    <property type="molecule type" value="Genomic_DNA"/>
</dbReference>
<keyword evidence="1" id="KW-0378">Hydrolase</keyword>
<keyword evidence="2" id="KW-0732">Signal</keyword>
<evidence type="ECO:0000256" key="2">
    <source>
        <dbReference type="SAM" id="SignalP"/>
    </source>
</evidence>